<keyword evidence="2" id="KW-1185">Reference proteome</keyword>
<evidence type="ECO:0000313" key="1">
    <source>
        <dbReference type="EMBL" id="AIJ26475.1"/>
    </source>
</evidence>
<organism evidence="1 2">
    <name type="scientific">Amycolatopsis methanolica 239</name>
    <dbReference type="NCBI Taxonomy" id="1068978"/>
    <lineage>
        <taxon>Bacteria</taxon>
        <taxon>Bacillati</taxon>
        <taxon>Actinomycetota</taxon>
        <taxon>Actinomycetes</taxon>
        <taxon>Pseudonocardiales</taxon>
        <taxon>Pseudonocardiaceae</taxon>
        <taxon>Amycolatopsis</taxon>
        <taxon>Amycolatopsis methanolica group</taxon>
    </lineage>
</organism>
<evidence type="ECO:0000313" key="2">
    <source>
        <dbReference type="Proteomes" id="UP000062973"/>
    </source>
</evidence>
<dbReference type="PATRIC" id="fig|1068978.7.peg.6859"/>
<dbReference type="HOGENOM" id="CLU_3394780_0_0_11"/>
<dbReference type="EMBL" id="CP009110">
    <property type="protein sequence ID" value="AIJ26475.1"/>
    <property type="molecule type" value="Genomic_DNA"/>
</dbReference>
<dbReference type="AlphaFoldDB" id="A0A076N6K0"/>
<accession>A0A076N6K0</accession>
<protein>
    <submittedName>
        <fullName evidence="1">Uncharacterized protein</fullName>
    </submittedName>
</protein>
<reference evidence="1 2" key="1">
    <citation type="submission" date="2014-07" db="EMBL/GenBank/DDBJ databases">
        <title>Whole Genome Sequence of the Amycolatopsis methanolica 239.</title>
        <authorList>
            <person name="Tang B."/>
        </authorList>
    </citation>
    <scope>NUCLEOTIDE SEQUENCE [LARGE SCALE GENOMIC DNA]</scope>
    <source>
        <strain evidence="1 2">239</strain>
    </source>
</reference>
<name>A0A076N6K0_AMYME</name>
<dbReference type="KEGG" id="amq:AMETH_6383"/>
<proteinExistence type="predicted"/>
<sequence length="31" mass="3421">MVGHIFAPDTDAAFEAGQRLILSGLRTTYLR</sequence>
<dbReference type="Proteomes" id="UP000062973">
    <property type="component" value="Chromosome"/>
</dbReference>
<gene>
    <name evidence="1" type="ORF">AMETH_6383</name>
</gene>